<proteinExistence type="predicted"/>
<protein>
    <submittedName>
        <fullName evidence="1">Uncharacterized protein</fullName>
    </submittedName>
</protein>
<dbReference type="EMBL" id="CP071090">
    <property type="protein sequence ID" value="QSQ24888.1"/>
    <property type="molecule type" value="Genomic_DNA"/>
</dbReference>
<gene>
    <name evidence="1" type="ORF">JY651_08095</name>
</gene>
<accession>A0ABX7P356</accession>
<dbReference type="Proteomes" id="UP000662747">
    <property type="component" value="Chromosome"/>
</dbReference>
<evidence type="ECO:0000313" key="2">
    <source>
        <dbReference type="Proteomes" id="UP000662747"/>
    </source>
</evidence>
<organism evidence="1 2">
    <name type="scientific">Pyxidicoccus parkwayensis</name>
    <dbReference type="NCBI Taxonomy" id="2813578"/>
    <lineage>
        <taxon>Bacteria</taxon>
        <taxon>Pseudomonadati</taxon>
        <taxon>Myxococcota</taxon>
        <taxon>Myxococcia</taxon>
        <taxon>Myxococcales</taxon>
        <taxon>Cystobacterineae</taxon>
        <taxon>Myxococcaceae</taxon>
        <taxon>Pyxidicoccus</taxon>
    </lineage>
</organism>
<sequence length="133" mass="14648">MTACASPQPVGELGDACQRLRALEAWWRPEQDAAIREALAEAAGIPARQAKAVEALRAAEDALARLTPDGTRATQRLWHEEQRAVTHYRGEVVALRAAELALHTFLDVETWWARKAKWAAGVAALNAMEHESK</sequence>
<evidence type="ECO:0000313" key="1">
    <source>
        <dbReference type="EMBL" id="QSQ24888.1"/>
    </source>
</evidence>
<reference evidence="1 2" key="1">
    <citation type="submission" date="2021-02" db="EMBL/GenBank/DDBJ databases">
        <title>De Novo genome assembly of isolated myxobacteria.</title>
        <authorList>
            <person name="Stevens D.C."/>
        </authorList>
    </citation>
    <scope>NUCLEOTIDE SEQUENCE [LARGE SCALE GENOMIC DNA]</scope>
    <source>
        <strain evidence="2">SCPEA02</strain>
    </source>
</reference>
<name>A0ABX7P356_9BACT</name>
<dbReference type="RefSeq" id="WP_206726448.1">
    <property type="nucleotide sequence ID" value="NZ_CP071090.1"/>
</dbReference>
<keyword evidence="2" id="KW-1185">Reference proteome</keyword>